<evidence type="ECO:0000256" key="1">
    <source>
        <dbReference type="SAM" id="MobiDB-lite"/>
    </source>
</evidence>
<keyword evidence="2" id="KW-0472">Membrane</keyword>
<comment type="caution">
    <text evidence="3">The sequence shown here is derived from an EMBL/GenBank/DDBJ whole genome shotgun (WGS) entry which is preliminary data.</text>
</comment>
<dbReference type="RefSeq" id="WP_183647122.1">
    <property type="nucleotide sequence ID" value="NZ_JACHWU010000001.1"/>
</dbReference>
<feature type="compositionally biased region" description="Basic and acidic residues" evidence="1">
    <location>
        <begin position="246"/>
        <end position="256"/>
    </location>
</feature>
<evidence type="ECO:0000313" key="3">
    <source>
        <dbReference type="EMBL" id="MBB3049513.1"/>
    </source>
</evidence>
<evidence type="ECO:0000256" key="2">
    <source>
        <dbReference type="SAM" id="Phobius"/>
    </source>
</evidence>
<keyword evidence="2" id="KW-1133">Transmembrane helix</keyword>
<reference evidence="3 4" key="1">
    <citation type="submission" date="2020-08" db="EMBL/GenBank/DDBJ databases">
        <title>Genomic Encyclopedia of Type Strains, Phase III (KMG-III): the genomes of soil and plant-associated and newly described type strains.</title>
        <authorList>
            <person name="Whitman W."/>
        </authorList>
    </citation>
    <scope>NUCLEOTIDE SEQUENCE [LARGE SCALE GENOMIC DNA]</scope>
    <source>
        <strain evidence="3 4">CECT 8577</strain>
    </source>
</reference>
<name>A0A839RWK5_9PSEU</name>
<keyword evidence="4" id="KW-1185">Reference proteome</keyword>
<feature type="region of interest" description="Disordered" evidence="1">
    <location>
        <begin position="228"/>
        <end position="268"/>
    </location>
</feature>
<sequence>MTGANDPDRGDAEVGERLRRLFDDAALGVVAVPDPDAVVAGARRRRRRRATAGACAGVVVTLGAVAGGLVLSGAGGAPGPGDIAAADSSGPITRSTDVSVPRDTSRAADEAPPPGLTTVESPPGAASTSMPRTAPPNRSAPPSMRPSSATSIVADLPEGPPLGASGQEPLTLLMSYDEAVATGAMDPGDGPPAQGRCRTYEVSGPGVLRVAIRGGHGIVRFQAADAPTPERVGVGSPVADLNRAYPESEPRGERHRVQPNPDADSQYLFGVDGDRVTTLRLTVPDPEVSC</sequence>
<keyword evidence="2" id="KW-0812">Transmembrane</keyword>
<feature type="transmembrane region" description="Helical" evidence="2">
    <location>
        <begin position="50"/>
        <end position="71"/>
    </location>
</feature>
<feature type="region of interest" description="Disordered" evidence="1">
    <location>
        <begin position="82"/>
        <end position="168"/>
    </location>
</feature>
<feature type="compositionally biased region" description="Low complexity" evidence="1">
    <location>
        <begin position="135"/>
        <end position="151"/>
    </location>
</feature>
<evidence type="ECO:0000313" key="4">
    <source>
        <dbReference type="Proteomes" id="UP000550714"/>
    </source>
</evidence>
<dbReference type="AlphaFoldDB" id="A0A839RWK5"/>
<dbReference type="EMBL" id="JACHWU010000001">
    <property type="protein sequence ID" value="MBB3049513.1"/>
    <property type="molecule type" value="Genomic_DNA"/>
</dbReference>
<dbReference type="Proteomes" id="UP000550714">
    <property type="component" value="Unassembled WGS sequence"/>
</dbReference>
<organism evidence="3 4">
    <name type="scientific">Prauserella isguenensis</name>
    <dbReference type="NCBI Taxonomy" id="1470180"/>
    <lineage>
        <taxon>Bacteria</taxon>
        <taxon>Bacillati</taxon>
        <taxon>Actinomycetota</taxon>
        <taxon>Actinomycetes</taxon>
        <taxon>Pseudonocardiales</taxon>
        <taxon>Pseudonocardiaceae</taxon>
        <taxon>Prauserella</taxon>
    </lineage>
</organism>
<protein>
    <submittedName>
        <fullName evidence="3">Uncharacterized protein</fullName>
    </submittedName>
</protein>
<gene>
    <name evidence="3" type="ORF">FHS23_000508</name>
</gene>
<accession>A0A839RWK5</accession>
<proteinExistence type="predicted"/>